<accession>A0A0F9CD22</accession>
<evidence type="ECO:0000313" key="1">
    <source>
        <dbReference type="EMBL" id="KKL46979.1"/>
    </source>
</evidence>
<reference evidence="1" key="1">
    <citation type="journal article" date="2015" name="Nature">
        <title>Complex archaea that bridge the gap between prokaryotes and eukaryotes.</title>
        <authorList>
            <person name="Spang A."/>
            <person name="Saw J.H."/>
            <person name="Jorgensen S.L."/>
            <person name="Zaremba-Niedzwiedzka K."/>
            <person name="Martijn J."/>
            <person name="Lind A.E."/>
            <person name="van Eijk R."/>
            <person name="Schleper C."/>
            <person name="Guy L."/>
            <person name="Ettema T.J."/>
        </authorList>
    </citation>
    <scope>NUCLEOTIDE SEQUENCE</scope>
</reference>
<sequence>MGSKYQKRHYEDVAEILKAHLDSTRKDGYHHKTMDSIVREFSLMFEDDNPLFDRERFLEACGLETDQRIHDGRCGEGGCTVCGLSASSQAEPRGD</sequence>
<dbReference type="EMBL" id="LAZR01033837">
    <property type="protein sequence ID" value="KKL46979.1"/>
    <property type="molecule type" value="Genomic_DNA"/>
</dbReference>
<comment type="caution">
    <text evidence="1">The sequence shown here is derived from an EMBL/GenBank/DDBJ whole genome shotgun (WGS) entry which is preliminary data.</text>
</comment>
<protein>
    <submittedName>
        <fullName evidence="1">Uncharacterized protein</fullName>
    </submittedName>
</protein>
<proteinExistence type="predicted"/>
<dbReference type="AlphaFoldDB" id="A0A0F9CD22"/>
<gene>
    <name evidence="1" type="ORF">LCGC14_2340120</name>
</gene>
<name>A0A0F9CD22_9ZZZZ</name>
<organism evidence="1">
    <name type="scientific">marine sediment metagenome</name>
    <dbReference type="NCBI Taxonomy" id="412755"/>
    <lineage>
        <taxon>unclassified sequences</taxon>
        <taxon>metagenomes</taxon>
        <taxon>ecological metagenomes</taxon>
    </lineage>
</organism>